<dbReference type="InterPro" id="IPR025543">
    <property type="entry name" value="Dodecin-like"/>
</dbReference>
<dbReference type="InterPro" id="IPR036275">
    <property type="entry name" value="YdgH-like_sf"/>
</dbReference>
<feature type="domain" description="YdgH/BhsA/McbA-like" evidence="3">
    <location>
        <begin position="34"/>
        <end position="86"/>
    </location>
</feature>
<dbReference type="AlphaFoldDB" id="A0A2P8VPV0"/>
<dbReference type="Gene3D" id="3.30.1660.10">
    <property type="entry name" value="Flavin-binding protein dodecin"/>
    <property type="match status" value="1"/>
</dbReference>
<dbReference type="NCBIfam" id="NF007611">
    <property type="entry name" value="PRK10259.1"/>
    <property type="match status" value="1"/>
</dbReference>
<dbReference type="EMBL" id="PYEP01000001">
    <property type="protein sequence ID" value="PSN09577.1"/>
    <property type="molecule type" value="Genomic_DNA"/>
</dbReference>
<evidence type="ECO:0000259" key="3">
    <source>
        <dbReference type="Pfam" id="PF07338"/>
    </source>
</evidence>
<dbReference type="Pfam" id="PF07338">
    <property type="entry name" value="YdgH_BhsA-like"/>
    <property type="match status" value="1"/>
</dbReference>
<proteinExistence type="predicted"/>
<reference evidence="4 5" key="1">
    <citation type="submission" date="2018-03" db="EMBL/GenBank/DDBJ databases">
        <title>Draft genome sequence of the first documented clinical Siccibacter turicensis isolate in Austria.</title>
        <authorList>
            <person name="Lepuschitz S."/>
            <person name="Pekard-Amenitsch S."/>
            <person name="Haunold R."/>
            <person name="Schill S."/>
            <person name="Mach R."/>
            <person name="Allerberger F."/>
            <person name="Ruppitsch W."/>
            <person name="Forsythe S.J."/>
        </authorList>
    </citation>
    <scope>NUCLEOTIDE SEQUENCE [LARGE SCALE GENOMIC DNA]</scope>
    <source>
        <strain evidence="4 5">6100069499-17</strain>
    </source>
</reference>
<evidence type="ECO:0000256" key="1">
    <source>
        <dbReference type="ARBA" id="ARBA00022729"/>
    </source>
</evidence>
<feature type="signal peptide" evidence="2">
    <location>
        <begin position="1"/>
        <end position="22"/>
    </location>
</feature>
<dbReference type="NCBIfam" id="NF047859">
    <property type="entry name" value="StressCuResBhsA"/>
    <property type="match status" value="1"/>
</dbReference>
<keyword evidence="1 2" id="KW-0732">Signal</keyword>
<feature type="chain" id="PRO_5015129792" evidence="2">
    <location>
        <begin position="23"/>
        <end position="86"/>
    </location>
</feature>
<accession>A0A2P8VPV0</accession>
<evidence type="ECO:0000313" key="4">
    <source>
        <dbReference type="EMBL" id="PSN09577.1"/>
    </source>
</evidence>
<comment type="caution">
    <text evidence="4">The sequence shown here is derived from an EMBL/GenBank/DDBJ whole genome shotgun (WGS) entry which is preliminary data.</text>
</comment>
<dbReference type="InterPro" id="IPR010854">
    <property type="entry name" value="YdgH/BhsA/McbA-like_dom"/>
</dbReference>
<organism evidence="4 5">
    <name type="scientific">Siccibacter turicensis</name>
    <dbReference type="NCBI Taxonomy" id="357233"/>
    <lineage>
        <taxon>Bacteria</taxon>
        <taxon>Pseudomonadati</taxon>
        <taxon>Pseudomonadota</taxon>
        <taxon>Gammaproteobacteria</taxon>
        <taxon>Enterobacterales</taxon>
        <taxon>Enterobacteriaceae</taxon>
        <taxon>Siccibacter</taxon>
    </lineage>
</organism>
<keyword evidence="5" id="KW-1185">Reference proteome</keyword>
<name>A0A2P8VPV0_9ENTR</name>
<sequence>MKTIKYAVAALALTAFSLTAGAAELIGNADTQNLNKVGVVSAQGASTLEGLEAELGAKADAAGAKAYSITSAMSHNKVSGTAVIYN</sequence>
<dbReference type="SUPFAM" id="SSF159871">
    <property type="entry name" value="YdgH-like"/>
    <property type="match status" value="1"/>
</dbReference>
<evidence type="ECO:0000313" key="5">
    <source>
        <dbReference type="Proteomes" id="UP000240212"/>
    </source>
</evidence>
<dbReference type="RefSeq" id="WP_024550721.1">
    <property type="nucleotide sequence ID" value="NZ_CP188034.1"/>
</dbReference>
<evidence type="ECO:0000256" key="2">
    <source>
        <dbReference type="SAM" id="SignalP"/>
    </source>
</evidence>
<protein>
    <submittedName>
        <fullName evidence="4">DUF1471 domain-containing protein</fullName>
    </submittedName>
</protein>
<dbReference type="Proteomes" id="UP000240212">
    <property type="component" value="Unassembled WGS sequence"/>
</dbReference>
<gene>
    <name evidence="4" type="ORF">C7G83_02205</name>
</gene>